<keyword evidence="3" id="KW-1185">Reference proteome</keyword>
<dbReference type="InterPro" id="IPR003594">
    <property type="entry name" value="HATPase_dom"/>
</dbReference>
<name>A0A248VYF6_9BURK</name>
<dbReference type="InterPro" id="IPR036890">
    <property type="entry name" value="HATPase_C_sf"/>
</dbReference>
<reference evidence="2 3" key="1">
    <citation type="submission" date="2017-08" db="EMBL/GenBank/DDBJ databases">
        <title>Identification and genetic characteristics of simultaneous BTEX- and naphthalene-degrading Paraburkholderia sp. BN5 isolated from petroleum-contaminated soil.</title>
        <authorList>
            <person name="Lee Y."/>
            <person name="Jeon C.O."/>
        </authorList>
    </citation>
    <scope>NUCLEOTIDE SEQUENCE [LARGE SCALE GENOMIC DNA]</scope>
    <source>
        <strain evidence="2 3">BN5</strain>
        <plasmid evidence="2 3">pBN1</plasmid>
    </source>
</reference>
<dbReference type="GO" id="GO:0004674">
    <property type="term" value="F:protein serine/threonine kinase activity"/>
    <property type="evidence" value="ECO:0007669"/>
    <property type="project" value="UniProtKB-KW"/>
</dbReference>
<dbReference type="RefSeq" id="WP_095423248.1">
    <property type="nucleotide sequence ID" value="NZ_CP022991.1"/>
</dbReference>
<dbReference type="PANTHER" id="PTHR35801">
    <property type="entry name" value="PHOSPHOSERINE PHOSPHATASE RSBX"/>
    <property type="match status" value="1"/>
</dbReference>
<dbReference type="Proteomes" id="UP000215158">
    <property type="component" value="Plasmid pBN1"/>
</dbReference>
<geneLocation type="plasmid" evidence="2 3">
    <name>pBN1</name>
</geneLocation>
<dbReference type="Pfam" id="PF13581">
    <property type="entry name" value="HATPase_c_2"/>
    <property type="match status" value="1"/>
</dbReference>
<feature type="domain" description="PPM-type phosphatase" evidence="1">
    <location>
        <begin position="136"/>
        <end position="329"/>
    </location>
</feature>
<dbReference type="AlphaFoldDB" id="A0A248VYF6"/>
<dbReference type="InterPro" id="IPR001932">
    <property type="entry name" value="PPM-type_phosphatase-like_dom"/>
</dbReference>
<sequence>METTLSLGDKSGVADARRRAMHMAQSVGLSEKSQADVALIVTEAATNILKYAGHGEISLKSASEDGANRLDVFALDRGPGIGNLGAACSDGFSTGGSLGAGLGTIARHSTLFDVCSIAGSGTALFARVGEGAVAQRSPFLVGTRATPKLGQTVSGDAWAVRHAGDSMWLTLIDGLGHGPLAAEASRRAVDVFMASDPSGSPADMLRNVHLGIKGTRGAVMAIAKLDPVNFMLSFAGVGNIIAIVHGGETSQHLLSTDGTVGYNMRVVRHTEARWVPGSVFIATTDGLSTRWNLNRHPGLTSRHPSLIASVLHRDFARDVDDATVVVVKAL</sequence>
<keyword evidence="2" id="KW-0808">Transferase</keyword>
<keyword evidence="2" id="KW-0723">Serine/threonine-protein kinase</keyword>
<gene>
    <name evidence="2" type="ORF">CJU94_35165</name>
</gene>
<evidence type="ECO:0000259" key="1">
    <source>
        <dbReference type="SMART" id="SM00331"/>
    </source>
</evidence>
<dbReference type="SUPFAM" id="SSF55874">
    <property type="entry name" value="ATPase domain of HSP90 chaperone/DNA topoisomerase II/histidine kinase"/>
    <property type="match status" value="1"/>
</dbReference>
<dbReference type="Gene3D" id="3.30.565.10">
    <property type="entry name" value="Histidine kinase-like ATPase, C-terminal domain"/>
    <property type="match status" value="1"/>
</dbReference>
<dbReference type="SUPFAM" id="SSF81606">
    <property type="entry name" value="PP2C-like"/>
    <property type="match status" value="1"/>
</dbReference>
<accession>A0A248VYF6</accession>
<dbReference type="CDD" id="cd16934">
    <property type="entry name" value="HATPase_RsbT-like"/>
    <property type="match status" value="1"/>
</dbReference>
<keyword evidence="2" id="KW-0418">Kinase</keyword>
<organism evidence="2 3">
    <name type="scientific">Paraburkholderia aromaticivorans</name>
    <dbReference type="NCBI Taxonomy" id="2026199"/>
    <lineage>
        <taxon>Bacteria</taxon>
        <taxon>Pseudomonadati</taxon>
        <taxon>Pseudomonadota</taxon>
        <taxon>Betaproteobacteria</taxon>
        <taxon>Burkholderiales</taxon>
        <taxon>Burkholderiaceae</taxon>
        <taxon>Paraburkholderia</taxon>
    </lineage>
</organism>
<dbReference type="InterPro" id="IPR036457">
    <property type="entry name" value="PPM-type-like_dom_sf"/>
</dbReference>
<protein>
    <submittedName>
        <fullName evidence="2">Serine/threonine protein kinase</fullName>
    </submittedName>
</protein>
<evidence type="ECO:0000313" key="2">
    <source>
        <dbReference type="EMBL" id="ASW03420.1"/>
    </source>
</evidence>
<dbReference type="Gene3D" id="3.60.40.10">
    <property type="entry name" value="PPM-type phosphatase domain"/>
    <property type="match status" value="1"/>
</dbReference>
<dbReference type="SMART" id="SM00331">
    <property type="entry name" value="PP2C_SIG"/>
    <property type="match status" value="1"/>
</dbReference>
<dbReference type="KEGG" id="parb:CJU94_35165"/>
<dbReference type="InterPro" id="IPR039248">
    <property type="entry name" value="Ptase_RsbX"/>
</dbReference>
<dbReference type="EMBL" id="CP022991">
    <property type="protein sequence ID" value="ASW03420.1"/>
    <property type="molecule type" value="Genomic_DNA"/>
</dbReference>
<dbReference type="OrthoDB" id="479131at2"/>
<evidence type="ECO:0000313" key="3">
    <source>
        <dbReference type="Proteomes" id="UP000215158"/>
    </source>
</evidence>
<keyword evidence="2" id="KW-0614">Plasmid</keyword>
<dbReference type="Pfam" id="PF07228">
    <property type="entry name" value="SpoIIE"/>
    <property type="match status" value="1"/>
</dbReference>
<dbReference type="PANTHER" id="PTHR35801:SF1">
    <property type="entry name" value="PHOSPHOSERINE PHOSPHATASE RSBX"/>
    <property type="match status" value="1"/>
</dbReference>
<proteinExistence type="predicted"/>